<evidence type="ECO:0000313" key="2">
    <source>
        <dbReference type="Proteomes" id="UP001525961"/>
    </source>
</evidence>
<proteinExistence type="predicted"/>
<organism evidence="1 2">
    <name type="scientific">Laspinema olomoucense D3b</name>
    <dbReference type="NCBI Taxonomy" id="2953688"/>
    <lineage>
        <taxon>Bacteria</taxon>
        <taxon>Bacillati</taxon>
        <taxon>Cyanobacteriota</taxon>
        <taxon>Cyanophyceae</taxon>
        <taxon>Oscillatoriophycideae</taxon>
        <taxon>Oscillatoriales</taxon>
        <taxon>Laspinemataceae</taxon>
        <taxon>Laspinema</taxon>
        <taxon>Laspinema olomoucense</taxon>
    </lineage>
</organism>
<dbReference type="Proteomes" id="UP001525961">
    <property type="component" value="Unassembled WGS sequence"/>
</dbReference>
<evidence type="ECO:0000313" key="1">
    <source>
        <dbReference type="EMBL" id="MCT7980870.1"/>
    </source>
</evidence>
<reference evidence="1 2" key="1">
    <citation type="journal article" date="2022" name="Front. Microbiol.">
        <title>High genomic differentiation and limited gene flow indicate recent cryptic speciation within the genus Laspinema (cyanobacteria).</title>
        <authorList>
            <person name="Stanojkovic A."/>
            <person name="Skoupy S."/>
            <person name="Skaloud P."/>
            <person name="Dvorak P."/>
        </authorList>
    </citation>
    <scope>NUCLEOTIDE SEQUENCE [LARGE SCALE GENOMIC DNA]</scope>
    <source>
        <strain evidence="1 2">D3b</strain>
    </source>
</reference>
<dbReference type="RefSeq" id="WP_261237140.1">
    <property type="nucleotide sequence ID" value="NZ_JAMXFA010000046.1"/>
</dbReference>
<keyword evidence="2" id="KW-1185">Reference proteome</keyword>
<sequence length="80" mass="9026">MTTTIVKVPSTWMVLLPGNRWVNLAQIAEVQLSDTACEARVIWANGNRAIFQDEQALYLVEALEEARDSIEERVSKILIP</sequence>
<name>A0ABT2NHP9_9CYAN</name>
<comment type="caution">
    <text evidence="1">The sequence shown here is derived from an EMBL/GenBank/DDBJ whole genome shotgun (WGS) entry which is preliminary data.</text>
</comment>
<accession>A0ABT2NHP9</accession>
<dbReference type="EMBL" id="JAMXFA010000046">
    <property type="protein sequence ID" value="MCT7980870.1"/>
    <property type="molecule type" value="Genomic_DNA"/>
</dbReference>
<gene>
    <name evidence="1" type="ORF">NG792_24395</name>
</gene>
<protein>
    <submittedName>
        <fullName evidence="1">Uncharacterized protein</fullName>
    </submittedName>
</protein>